<evidence type="ECO:0000313" key="2">
    <source>
        <dbReference type="Proteomes" id="UP000593571"/>
    </source>
</evidence>
<reference evidence="1 2" key="1">
    <citation type="journal article" date="2020" name="Nature">
        <title>Six reference-quality genomes reveal evolution of bat adaptations.</title>
        <authorList>
            <person name="Jebb D."/>
            <person name="Huang Z."/>
            <person name="Pippel M."/>
            <person name="Hughes G.M."/>
            <person name="Lavrichenko K."/>
            <person name="Devanna P."/>
            <person name="Winkler S."/>
            <person name="Jermiin L.S."/>
            <person name="Skirmuntt E.C."/>
            <person name="Katzourakis A."/>
            <person name="Burkitt-Gray L."/>
            <person name="Ray D.A."/>
            <person name="Sullivan K.A.M."/>
            <person name="Roscito J.G."/>
            <person name="Kirilenko B.M."/>
            <person name="Davalos L.M."/>
            <person name="Corthals A.P."/>
            <person name="Power M.L."/>
            <person name="Jones G."/>
            <person name="Ransome R.D."/>
            <person name="Dechmann D.K.N."/>
            <person name="Locatelli A.G."/>
            <person name="Puechmaille S.J."/>
            <person name="Fedrigo O."/>
            <person name="Jarvis E.D."/>
            <person name="Hiller M."/>
            <person name="Vernes S.C."/>
            <person name="Myers E.W."/>
            <person name="Teeling E.C."/>
        </authorList>
    </citation>
    <scope>NUCLEOTIDE SEQUENCE [LARGE SCALE GENOMIC DNA]</scope>
    <source>
        <strain evidence="1">MRouAeg1</strain>
        <tissue evidence="1">Muscle</tissue>
    </source>
</reference>
<sequence length="161" mass="17441">MTRQGSQKVTLEKVISTPRFTKTSVKWDPGERDPQDKAAILNWNPGPLFPSPAPSGPSGPTIHSLSISSFMTFFFLGHKRAQALNRFIIPDTERVIAAAPRSGTLPHPPAASATGVLRGTHGTAPPVPLSPASHLNERHIWPTLIEQTPCGALYTHEIIRS</sequence>
<keyword evidence="2" id="KW-1185">Reference proteome</keyword>
<comment type="caution">
    <text evidence="1">The sequence shown here is derived from an EMBL/GenBank/DDBJ whole genome shotgun (WGS) entry which is preliminary data.</text>
</comment>
<protein>
    <submittedName>
        <fullName evidence="1">Uncharacterized protein</fullName>
    </submittedName>
</protein>
<proteinExistence type="predicted"/>
<gene>
    <name evidence="1" type="ORF">HJG63_011883</name>
</gene>
<evidence type="ECO:0000313" key="1">
    <source>
        <dbReference type="EMBL" id="KAF6447422.1"/>
    </source>
</evidence>
<dbReference type="EMBL" id="JACASE010000007">
    <property type="protein sequence ID" value="KAF6447422.1"/>
    <property type="molecule type" value="Genomic_DNA"/>
</dbReference>
<name>A0A7J8FJU6_ROUAE</name>
<organism evidence="1 2">
    <name type="scientific">Rousettus aegyptiacus</name>
    <name type="common">Egyptian fruit bat</name>
    <name type="synonym">Pteropus aegyptiacus</name>
    <dbReference type="NCBI Taxonomy" id="9407"/>
    <lineage>
        <taxon>Eukaryota</taxon>
        <taxon>Metazoa</taxon>
        <taxon>Chordata</taxon>
        <taxon>Craniata</taxon>
        <taxon>Vertebrata</taxon>
        <taxon>Euteleostomi</taxon>
        <taxon>Mammalia</taxon>
        <taxon>Eutheria</taxon>
        <taxon>Laurasiatheria</taxon>
        <taxon>Chiroptera</taxon>
        <taxon>Yinpterochiroptera</taxon>
        <taxon>Pteropodoidea</taxon>
        <taxon>Pteropodidae</taxon>
        <taxon>Rousettinae</taxon>
        <taxon>Rousettus</taxon>
    </lineage>
</organism>
<dbReference type="Proteomes" id="UP000593571">
    <property type="component" value="Unassembled WGS sequence"/>
</dbReference>
<dbReference type="AlphaFoldDB" id="A0A7J8FJU6"/>
<accession>A0A7J8FJU6</accession>